<keyword evidence="4" id="KW-0238">DNA-binding</keyword>
<dbReference type="SMART" id="SM00448">
    <property type="entry name" value="REC"/>
    <property type="match status" value="1"/>
</dbReference>
<dbReference type="EMBL" id="JACBZF010000004">
    <property type="protein sequence ID" value="NYH95959.1"/>
    <property type="molecule type" value="Genomic_DNA"/>
</dbReference>
<comment type="caution">
    <text evidence="4">The sequence shown here is derived from an EMBL/GenBank/DDBJ whole genome shotgun (WGS) entry which is preliminary data.</text>
</comment>
<gene>
    <name evidence="4" type="ORF">FHS75_002291</name>
</gene>
<dbReference type="GO" id="GO:0000160">
    <property type="term" value="P:phosphorelay signal transduction system"/>
    <property type="evidence" value="ECO:0007669"/>
    <property type="project" value="InterPro"/>
</dbReference>
<dbReference type="AlphaFoldDB" id="A0A7Z0BU82"/>
<dbReference type="PROSITE" id="PS50110">
    <property type="entry name" value="RESPONSE_REGULATORY"/>
    <property type="match status" value="1"/>
</dbReference>
<dbReference type="GO" id="GO:0003677">
    <property type="term" value="F:DNA binding"/>
    <property type="evidence" value="ECO:0007669"/>
    <property type="project" value="UniProtKB-KW"/>
</dbReference>
<reference evidence="4 5" key="1">
    <citation type="submission" date="2020-07" db="EMBL/GenBank/DDBJ databases">
        <title>Genomic Encyclopedia of Type Strains, Phase IV (KMG-IV): sequencing the most valuable type-strain genomes for metagenomic binning, comparative biology and taxonomic classification.</title>
        <authorList>
            <person name="Goeker M."/>
        </authorList>
    </citation>
    <scope>NUCLEOTIDE SEQUENCE [LARGE SCALE GENOMIC DNA]</scope>
    <source>
        <strain evidence="4 5">DSM 29043</strain>
    </source>
</reference>
<dbReference type="Pfam" id="PF00072">
    <property type="entry name" value="Response_reg"/>
    <property type="match status" value="1"/>
</dbReference>
<evidence type="ECO:0000256" key="2">
    <source>
        <dbReference type="PROSITE-ProRule" id="PRU00169"/>
    </source>
</evidence>
<dbReference type="PANTHER" id="PTHR44591:SF3">
    <property type="entry name" value="RESPONSE REGULATORY DOMAIN-CONTAINING PROTEIN"/>
    <property type="match status" value="1"/>
</dbReference>
<dbReference type="Proteomes" id="UP000522081">
    <property type="component" value="Unassembled WGS sequence"/>
</dbReference>
<keyword evidence="1 2" id="KW-0597">Phosphoprotein</keyword>
<dbReference type="InterPro" id="IPR011006">
    <property type="entry name" value="CheY-like_superfamily"/>
</dbReference>
<evidence type="ECO:0000259" key="3">
    <source>
        <dbReference type="PROSITE" id="PS50110"/>
    </source>
</evidence>
<accession>A0A7Z0BU82</accession>
<organism evidence="4 5">
    <name type="scientific">Novosphingobium marinum</name>
    <dbReference type="NCBI Taxonomy" id="1514948"/>
    <lineage>
        <taxon>Bacteria</taxon>
        <taxon>Pseudomonadati</taxon>
        <taxon>Pseudomonadota</taxon>
        <taxon>Alphaproteobacteria</taxon>
        <taxon>Sphingomonadales</taxon>
        <taxon>Sphingomonadaceae</taxon>
        <taxon>Novosphingobium</taxon>
    </lineage>
</organism>
<proteinExistence type="predicted"/>
<sequence length="103" mass="11254">MDVVDQLQTEGFQTLEAGTGREALHQMEGDRQIDIVFTDVDMPGNVNGIVLAHEVREKWPSVGIIVTSGQAVISVDTLPAGAHFFSKPYEMKAIFAIIQELIA</sequence>
<dbReference type="SUPFAM" id="SSF52172">
    <property type="entry name" value="CheY-like"/>
    <property type="match status" value="1"/>
</dbReference>
<dbReference type="Gene3D" id="3.40.50.2300">
    <property type="match status" value="1"/>
</dbReference>
<protein>
    <submittedName>
        <fullName evidence="4">DNA-binding response OmpR family regulator</fullName>
    </submittedName>
</protein>
<evidence type="ECO:0000313" key="4">
    <source>
        <dbReference type="EMBL" id="NYH95959.1"/>
    </source>
</evidence>
<dbReference type="PANTHER" id="PTHR44591">
    <property type="entry name" value="STRESS RESPONSE REGULATOR PROTEIN 1"/>
    <property type="match status" value="1"/>
</dbReference>
<evidence type="ECO:0000256" key="1">
    <source>
        <dbReference type="ARBA" id="ARBA00022553"/>
    </source>
</evidence>
<dbReference type="InterPro" id="IPR001789">
    <property type="entry name" value="Sig_transdc_resp-reg_receiver"/>
</dbReference>
<keyword evidence="5" id="KW-1185">Reference proteome</keyword>
<evidence type="ECO:0000313" key="5">
    <source>
        <dbReference type="Proteomes" id="UP000522081"/>
    </source>
</evidence>
<feature type="modified residue" description="4-aspartylphosphate" evidence="2">
    <location>
        <position position="39"/>
    </location>
</feature>
<name>A0A7Z0BU82_9SPHN</name>
<feature type="domain" description="Response regulatory" evidence="3">
    <location>
        <begin position="1"/>
        <end position="102"/>
    </location>
</feature>
<dbReference type="InterPro" id="IPR050595">
    <property type="entry name" value="Bact_response_regulator"/>
</dbReference>